<feature type="compositionally biased region" description="Polar residues" evidence="2">
    <location>
        <begin position="461"/>
        <end position="472"/>
    </location>
</feature>
<feature type="zinc finger region" description="C3H1-type" evidence="1">
    <location>
        <begin position="374"/>
        <end position="402"/>
    </location>
</feature>
<sequence length="996" mass="112043">MFNERTTELTESPRKSPMSRSTTVPKRARVNDQPSEKEATKQPSGTTTSVVTSRPKSFNTSSVHKKSQPGDATSEVAAAKDKGPGRPHKDAGDSSSTSQASKLVKSSTARNLSTVPGNLEQRRASDATSTTVPSESRKFPERRDAASTATTETYAEVPRNSTSLLPRNPAGATVTNDTSKPAPKAAGPSRRAPPIKLFHEPKVKPRQRPRVNEYTPKDSTDPQFVNLSTQRRMHLYSHNEPAPDPNALNFIDPNTGKVLNPPSGPSSTSNALRLDINVTRRENLEGSAAPKSASALERRSASTSGYQREPLHVRIPAPHTAQASEQRFAYPLAQPDAPRFSRKHLTCRFWYRGTCNKSEEECYCAHTWTGLLEPKKAATCAYWENNQCKFTDEQCEYVHGYNFQRNVDVSTRESHEDVNGFRARRRSDSPDRYGLRQDEAEGRRDRTSLPNPRLRPDERTPIQSPSLASTASFEPRNGAAKEVHMKDAEVQGLTEELPINTATNFDVSNEKDTSDPVSISLSIRPTKPPAHTMNIKLVFDERVSRVKFLETICENSSLEGSEICRSRDFEAYWYLKDNTWASGGVICAPGDALATYLEDFLVLHSSCIALRTDDFIFVIYPTQNPDWKFMPYRGPERPGLRWYLQAAVPGTSEPIIVRQTKASFISMCSEHLDLNPEVLFAANRGKHIEKFVYLCFPKGTPETKLVEVFLNEVGAKFVHSEDCDLWSQFCGKGSTVNRVVLFHPSMNFFWKLPDFWSVLATGVNIFQVGVSKAIRNRADLPAKYNCMRLFPSGTLTLITDEIFKYHPAQALQVLEIFEGYKAKPEGGRNDRIYCRPGILAWLAELIDEDREKGTNDTSPRVKCWQLVCELLGTPVADNSRNPFRSDVRPPSMLYSPPKIEMPEYASTWDSSEQEATEFLVNWFAGSAVEECETYRRFNVLYEQNDTSVAQTPGVMQPDNPKDPKEWMKKYTHIRVTTPARYIVQVESYEKSKMRAR</sequence>
<organism evidence="4 5">
    <name type="scientific">Aureobasidium melanogenum (strain CBS 110374)</name>
    <name type="common">Aureobasidium pullulans var. melanogenum</name>
    <dbReference type="NCBI Taxonomy" id="1043003"/>
    <lineage>
        <taxon>Eukaryota</taxon>
        <taxon>Fungi</taxon>
        <taxon>Dikarya</taxon>
        <taxon>Ascomycota</taxon>
        <taxon>Pezizomycotina</taxon>
        <taxon>Dothideomycetes</taxon>
        <taxon>Dothideomycetidae</taxon>
        <taxon>Dothideales</taxon>
        <taxon>Saccotheciaceae</taxon>
        <taxon>Aureobasidium</taxon>
    </lineage>
</organism>
<dbReference type="Proteomes" id="UP000030672">
    <property type="component" value="Unassembled WGS sequence"/>
</dbReference>
<dbReference type="PROSITE" id="PS50103">
    <property type="entry name" value="ZF_C3H1"/>
    <property type="match status" value="1"/>
</dbReference>
<feature type="compositionally biased region" description="Basic and acidic residues" evidence="2">
    <location>
        <begin position="1"/>
        <end position="14"/>
    </location>
</feature>
<dbReference type="GeneID" id="63915980"/>
<feature type="compositionally biased region" description="Basic and acidic residues" evidence="2">
    <location>
        <begin position="135"/>
        <end position="145"/>
    </location>
</feature>
<proteinExistence type="predicted"/>
<feature type="compositionally biased region" description="Polar residues" evidence="2">
    <location>
        <begin position="93"/>
        <end position="116"/>
    </location>
</feature>
<evidence type="ECO:0000256" key="2">
    <source>
        <dbReference type="SAM" id="MobiDB-lite"/>
    </source>
</evidence>
<feature type="region of interest" description="Disordered" evidence="2">
    <location>
        <begin position="1"/>
        <end position="197"/>
    </location>
</feature>
<dbReference type="GO" id="GO:0008270">
    <property type="term" value="F:zinc ion binding"/>
    <property type="evidence" value="ECO:0007669"/>
    <property type="project" value="UniProtKB-KW"/>
</dbReference>
<accession>A0A074WE92</accession>
<feature type="compositionally biased region" description="Low complexity" evidence="2">
    <location>
        <begin position="146"/>
        <end position="156"/>
    </location>
</feature>
<dbReference type="HOGENOM" id="CLU_301096_0_0_1"/>
<evidence type="ECO:0000313" key="5">
    <source>
        <dbReference type="Proteomes" id="UP000030672"/>
    </source>
</evidence>
<name>A0A074WE92_AURM1</name>
<keyword evidence="1" id="KW-0863">Zinc-finger</keyword>
<keyword evidence="5" id="KW-1185">Reference proteome</keyword>
<evidence type="ECO:0000259" key="3">
    <source>
        <dbReference type="PROSITE" id="PS50103"/>
    </source>
</evidence>
<protein>
    <recommendedName>
        <fullName evidence="3">C3H1-type domain-containing protein</fullName>
    </recommendedName>
</protein>
<dbReference type="Gene3D" id="3.30.1370.210">
    <property type="match status" value="1"/>
</dbReference>
<evidence type="ECO:0000313" key="4">
    <source>
        <dbReference type="EMBL" id="KEQ60801.1"/>
    </source>
</evidence>
<dbReference type="RefSeq" id="XP_040877824.1">
    <property type="nucleotide sequence ID" value="XM_041022607.1"/>
</dbReference>
<dbReference type="EMBL" id="KL584841">
    <property type="protein sequence ID" value="KEQ60801.1"/>
    <property type="molecule type" value="Genomic_DNA"/>
</dbReference>
<dbReference type="InterPro" id="IPR000571">
    <property type="entry name" value="Znf_CCCH"/>
</dbReference>
<feature type="compositionally biased region" description="Basic and acidic residues" evidence="2">
    <location>
        <begin position="78"/>
        <end position="92"/>
    </location>
</feature>
<feature type="region of interest" description="Disordered" evidence="2">
    <location>
        <begin position="282"/>
        <end position="308"/>
    </location>
</feature>
<dbReference type="AlphaFoldDB" id="A0A074WE92"/>
<keyword evidence="1" id="KW-0479">Metal-binding</keyword>
<feature type="domain" description="C3H1-type" evidence="3">
    <location>
        <begin position="374"/>
        <end position="402"/>
    </location>
</feature>
<dbReference type="STRING" id="1043003.A0A074WE92"/>
<feature type="compositionally biased region" description="Basic and acidic residues" evidence="2">
    <location>
        <begin position="410"/>
        <end position="419"/>
    </location>
</feature>
<feature type="compositionally biased region" description="Basic and acidic residues" evidence="2">
    <location>
        <begin position="426"/>
        <end position="447"/>
    </location>
</feature>
<feature type="region of interest" description="Disordered" evidence="2">
    <location>
        <begin position="490"/>
        <end position="525"/>
    </location>
</feature>
<dbReference type="SMART" id="SM00356">
    <property type="entry name" value="ZnF_C3H1"/>
    <property type="match status" value="2"/>
</dbReference>
<evidence type="ECO:0000256" key="1">
    <source>
        <dbReference type="PROSITE-ProRule" id="PRU00723"/>
    </source>
</evidence>
<keyword evidence="1" id="KW-0862">Zinc</keyword>
<reference evidence="4 5" key="1">
    <citation type="journal article" date="2014" name="BMC Genomics">
        <title>Genome sequencing of four Aureobasidium pullulans varieties: biotechnological potential, stress tolerance, and description of new species.</title>
        <authorList>
            <person name="Gostin Ar C."/>
            <person name="Ohm R.A."/>
            <person name="Kogej T."/>
            <person name="Sonjak S."/>
            <person name="Turk M."/>
            <person name="Zajc J."/>
            <person name="Zalar P."/>
            <person name="Grube M."/>
            <person name="Sun H."/>
            <person name="Han J."/>
            <person name="Sharma A."/>
            <person name="Chiniquy J."/>
            <person name="Ngan C.Y."/>
            <person name="Lipzen A."/>
            <person name="Barry K."/>
            <person name="Grigoriev I.V."/>
            <person name="Gunde-Cimerman N."/>
        </authorList>
    </citation>
    <scope>NUCLEOTIDE SEQUENCE [LARGE SCALE GENOMIC DNA]</scope>
    <source>
        <strain evidence="4 5">CBS 110374</strain>
    </source>
</reference>
<gene>
    <name evidence="4" type="ORF">M437DRAFT_53944</name>
</gene>
<feature type="compositionally biased region" description="Polar residues" evidence="2">
    <location>
        <begin position="41"/>
        <end position="62"/>
    </location>
</feature>
<feature type="region of interest" description="Disordered" evidence="2">
    <location>
        <begin position="410"/>
        <end position="478"/>
    </location>
</feature>